<dbReference type="Proteomes" id="UP000306441">
    <property type="component" value="Unassembled WGS sequence"/>
</dbReference>
<keyword evidence="1" id="KW-0732">Signal</keyword>
<feature type="signal peptide" evidence="1">
    <location>
        <begin position="1"/>
        <end position="19"/>
    </location>
</feature>
<name>A0ABY2Q8C0_9HYPH</name>
<dbReference type="Gene3D" id="1.10.760.10">
    <property type="entry name" value="Cytochrome c-like domain"/>
    <property type="match status" value="1"/>
</dbReference>
<gene>
    <name evidence="2" type="ORF">E6C48_08220</name>
</gene>
<proteinExistence type="predicted"/>
<reference evidence="2 3" key="1">
    <citation type="submission" date="2019-04" db="EMBL/GenBank/DDBJ databases">
        <title>Mesorhizobium composti sp. nov., isolated from compost.</title>
        <authorList>
            <person name="Lin S.-Y."/>
            <person name="Hameed A."/>
            <person name="Hsieh Y.-T."/>
            <person name="Young C.-C."/>
        </authorList>
    </citation>
    <scope>NUCLEOTIDE SEQUENCE [LARGE SCALE GENOMIC DNA]</scope>
    <source>
        <strain evidence="2 3">CC-YTH430</strain>
    </source>
</reference>
<accession>A0ABY2Q8C0</accession>
<comment type="caution">
    <text evidence="2">The sequence shown here is derived from an EMBL/GenBank/DDBJ whole genome shotgun (WGS) entry which is preliminary data.</text>
</comment>
<protein>
    <submittedName>
        <fullName evidence="2">Cytochrome C</fullName>
    </submittedName>
</protein>
<keyword evidence="3" id="KW-1185">Reference proteome</keyword>
<organism evidence="2 3">
    <name type="scientific">Ollibium composti</name>
    <dbReference type="NCBI Taxonomy" id="2675109"/>
    <lineage>
        <taxon>Bacteria</taxon>
        <taxon>Pseudomonadati</taxon>
        <taxon>Pseudomonadota</taxon>
        <taxon>Alphaproteobacteria</taxon>
        <taxon>Hyphomicrobiales</taxon>
        <taxon>Phyllobacteriaceae</taxon>
        <taxon>Ollibium</taxon>
    </lineage>
</organism>
<dbReference type="InterPro" id="IPR036909">
    <property type="entry name" value="Cyt_c-like_dom_sf"/>
</dbReference>
<evidence type="ECO:0000313" key="3">
    <source>
        <dbReference type="Proteomes" id="UP000306441"/>
    </source>
</evidence>
<evidence type="ECO:0000256" key="1">
    <source>
        <dbReference type="SAM" id="SignalP"/>
    </source>
</evidence>
<dbReference type="EMBL" id="SSNY01000004">
    <property type="protein sequence ID" value="THF58010.1"/>
    <property type="molecule type" value="Genomic_DNA"/>
</dbReference>
<dbReference type="SUPFAM" id="SSF46626">
    <property type="entry name" value="Cytochrome c"/>
    <property type="match status" value="1"/>
</dbReference>
<evidence type="ECO:0000313" key="2">
    <source>
        <dbReference type="EMBL" id="THF58010.1"/>
    </source>
</evidence>
<sequence>MLRTGLVLAILVSASAATAAESVSVKEGLRIATIGGCHDCHTEGFAESGGQVDPAKALMGSHVGFQGPWGTTYPANIRLVLSRMSEDEFVSYGHEVKTRPPMPWFGLHAMTDGELRSIYQYVKSLGAPGEPAPDYVKPGEAPKTPFIVFAPPQMPAN</sequence>
<feature type="chain" id="PRO_5047507952" evidence="1">
    <location>
        <begin position="20"/>
        <end position="157"/>
    </location>
</feature>